<dbReference type="EMBL" id="QVQW01000040">
    <property type="protein sequence ID" value="RKU43660.1"/>
    <property type="molecule type" value="Genomic_DNA"/>
</dbReference>
<dbReference type="STRING" id="177199.A0A420Y7B2"/>
<gene>
    <name evidence="1" type="ORF">DL546_006237</name>
</gene>
<dbReference type="Proteomes" id="UP000275385">
    <property type="component" value="Unassembled WGS sequence"/>
</dbReference>
<protein>
    <submittedName>
        <fullName evidence="1">Uncharacterized protein</fullName>
    </submittedName>
</protein>
<name>A0A420Y7B2_9PEZI</name>
<proteinExistence type="predicted"/>
<dbReference type="GO" id="GO:0005975">
    <property type="term" value="P:carbohydrate metabolic process"/>
    <property type="evidence" value="ECO:0007669"/>
    <property type="project" value="InterPro"/>
</dbReference>
<keyword evidence="2" id="KW-1185">Reference proteome</keyword>
<dbReference type="AlphaFoldDB" id="A0A420Y7B2"/>
<comment type="caution">
    <text evidence="1">The sequence shown here is derived from an EMBL/GenBank/DDBJ whole genome shotgun (WGS) entry which is preliminary data.</text>
</comment>
<evidence type="ECO:0000313" key="2">
    <source>
        <dbReference type="Proteomes" id="UP000275385"/>
    </source>
</evidence>
<accession>A0A420Y7B2</accession>
<dbReference type="OrthoDB" id="3162524at2759"/>
<dbReference type="PANTHER" id="PTHR47561">
    <property type="entry name" value="POLYSACCHARIDE DEACETYLASE FAMILY PROTEIN (AFU_ORTHOLOGUE AFUA_6G05030)"/>
    <property type="match status" value="1"/>
</dbReference>
<dbReference type="SUPFAM" id="SSF88713">
    <property type="entry name" value="Glycoside hydrolase/deacetylase"/>
    <property type="match status" value="1"/>
</dbReference>
<evidence type="ECO:0000313" key="1">
    <source>
        <dbReference type="EMBL" id="RKU43660.1"/>
    </source>
</evidence>
<organism evidence="1 2">
    <name type="scientific">Coniochaeta pulveracea</name>
    <dbReference type="NCBI Taxonomy" id="177199"/>
    <lineage>
        <taxon>Eukaryota</taxon>
        <taxon>Fungi</taxon>
        <taxon>Dikarya</taxon>
        <taxon>Ascomycota</taxon>
        <taxon>Pezizomycotina</taxon>
        <taxon>Sordariomycetes</taxon>
        <taxon>Sordariomycetidae</taxon>
        <taxon>Coniochaetales</taxon>
        <taxon>Coniochaetaceae</taxon>
        <taxon>Coniochaeta</taxon>
    </lineage>
</organism>
<dbReference type="Gene3D" id="3.20.20.370">
    <property type="entry name" value="Glycoside hydrolase/deacetylase"/>
    <property type="match status" value="1"/>
</dbReference>
<sequence>MYTIRETTVALLRQNHFLYDFSLLHHDSQPYFTPSDPPVTMVDYSQPASSWLHPRRITTSSLDHAPGVHPLVELPTGWYSEDMMPMQYLPHLPNSAGYVSTRVIEQMWKDKFMWLWENSEEEEWVFPLLVHPDTSGMAHVIGMIDRMLGWLKGFGEAVELCTCESIAGDWLEKQKLNAQEDRE</sequence>
<dbReference type="InterPro" id="IPR011330">
    <property type="entry name" value="Glyco_hydro/deAcase_b/a-brl"/>
</dbReference>
<reference evidence="1 2" key="1">
    <citation type="submission" date="2018-08" db="EMBL/GenBank/DDBJ databases">
        <title>Draft genome of the lignicolous fungus Coniochaeta pulveracea.</title>
        <authorList>
            <person name="Borstlap C.J."/>
            <person name="De Witt R.N."/>
            <person name="Botha A."/>
            <person name="Volschenk H."/>
        </authorList>
    </citation>
    <scope>NUCLEOTIDE SEQUENCE [LARGE SCALE GENOMIC DNA]</scope>
    <source>
        <strain evidence="1 2">CAB683</strain>
    </source>
</reference>
<dbReference type="PANTHER" id="PTHR47561:SF2">
    <property type="entry name" value="HYPOTHETICAL POLYSACCHARIDE DEACETYLASE (EUROFUNG)"/>
    <property type="match status" value="1"/>
</dbReference>